<dbReference type="AlphaFoldDB" id="A0A024GVX5"/>
<dbReference type="Proteomes" id="UP000053237">
    <property type="component" value="Unassembled WGS sequence"/>
</dbReference>
<keyword evidence="1" id="KW-0472">Membrane</keyword>
<accession>A0A024GVX5</accession>
<keyword evidence="1" id="KW-1133">Transmembrane helix</keyword>
<evidence type="ECO:0000313" key="3">
    <source>
        <dbReference type="Proteomes" id="UP000053237"/>
    </source>
</evidence>
<keyword evidence="1" id="KW-0812">Transmembrane</keyword>
<gene>
    <name evidence="2" type="ORF">BN9_127490</name>
</gene>
<feature type="transmembrane region" description="Helical" evidence="1">
    <location>
        <begin position="108"/>
        <end position="136"/>
    </location>
</feature>
<name>A0A024GVX5_9STRA</name>
<keyword evidence="3" id="KW-1185">Reference proteome</keyword>
<sequence length="138" mass="15113">MNTPIGGRGGMFIGNGMLIPMFGRAFLAAMSTNQSRQVQFTCLTEFVFAFEYISQSKQRRKNQKFHRCKVIINITNLGESIPKVLARCSPGTPSIPYTSTSIESLPGFALGTVVIGILCTCITCTTIPPAVLSFLWQQ</sequence>
<proteinExistence type="predicted"/>
<comment type="caution">
    <text evidence="2">The sequence shown here is derived from an EMBL/GenBank/DDBJ whole genome shotgun (WGS) entry which is preliminary data.</text>
</comment>
<reference evidence="2 3" key="1">
    <citation type="submission" date="2012-05" db="EMBL/GenBank/DDBJ databases">
        <title>Recombination and specialization in a pathogen metapopulation.</title>
        <authorList>
            <person name="Gardiner A."/>
            <person name="Kemen E."/>
            <person name="Schultz-Larsen T."/>
            <person name="MacLean D."/>
            <person name="Van Oosterhout C."/>
            <person name="Jones J.D.G."/>
        </authorList>
    </citation>
    <scope>NUCLEOTIDE SEQUENCE [LARGE SCALE GENOMIC DNA]</scope>
    <source>
        <strain evidence="2 3">Ac Nc2</strain>
    </source>
</reference>
<evidence type="ECO:0000256" key="1">
    <source>
        <dbReference type="SAM" id="Phobius"/>
    </source>
</evidence>
<organism evidence="2 3">
    <name type="scientific">Albugo candida</name>
    <dbReference type="NCBI Taxonomy" id="65357"/>
    <lineage>
        <taxon>Eukaryota</taxon>
        <taxon>Sar</taxon>
        <taxon>Stramenopiles</taxon>
        <taxon>Oomycota</taxon>
        <taxon>Peronosporomycetes</taxon>
        <taxon>Albuginales</taxon>
        <taxon>Albuginaceae</taxon>
        <taxon>Albugo</taxon>
    </lineage>
</organism>
<evidence type="ECO:0000313" key="2">
    <source>
        <dbReference type="EMBL" id="CCI50660.1"/>
    </source>
</evidence>
<feature type="transmembrane region" description="Helical" evidence="1">
    <location>
        <begin position="12"/>
        <end position="31"/>
    </location>
</feature>
<dbReference type="EMBL" id="CAIX01000946">
    <property type="protein sequence ID" value="CCI50660.1"/>
    <property type="molecule type" value="Genomic_DNA"/>
</dbReference>
<dbReference type="InParanoid" id="A0A024GVX5"/>
<protein>
    <submittedName>
        <fullName evidence="2">Uncharacterized protein</fullName>
    </submittedName>
</protein>